<dbReference type="InterPro" id="IPR011010">
    <property type="entry name" value="DNA_brk_join_enz"/>
</dbReference>
<evidence type="ECO:0000256" key="2">
    <source>
        <dbReference type="SAM" id="MobiDB-lite"/>
    </source>
</evidence>
<dbReference type="EMBL" id="CAJNDS010000668">
    <property type="protein sequence ID" value="CAE7226678.1"/>
    <property type="molecule type" value="Genomic_DNA"/>
</dbReference>
<dbReference type="OrthoDB" id="430550at2759"/>
<proteinExistence type="predicted"/>
<dbReference type="InterPro" id="IPR013762">
    <property type="entry name" value="Integrase-like_cat_sf"/>
</dbReference>
<dbReference type="InterPro" id="IPR029063">
    <property type="entry name" value="SAM-dependent_MTases_sf"/>
</dbReference>
<sequence>MINEGDIVFVDYGEVPQVVHCRLVAGHVQNDIYVIVTPDHDVYEEQLSNLNPDLVGYFYGGPGLGAHPPAGVNPARVYGFGPMTAIEYQRLMLQGRTYANGLRTALGLPVLGAPAAPAAPAGAPAPAAPPTAWVAIESRGAMQRGSVVFAEGQPLPPGAVQLGDRAIIPDASGHSICLKRILVTQVGSMESKDLRTLDPIFDSQGSRRAEFADAVAKMSQEFMPGGGLQLDGPASCLGVLKGMVARGLTPVTDHERWVLTNDISKGDRSIYEMEVITRVMEAFIMIDQLNVPNLVGTELLMRRWQVIREAHRISPGAPDYSAADIVMGWSYRRGDGMRQPLAKYVAEELKDQAAIAKEARKAKEEMAAREVFLFEVLFGMLGDGRWRDLLPLPLFRPASPGSQQDSGGKNFESVSSKRNRVRREDNVSKVNEVIHAVNEMAGFTAPSKKPALKAQCAAQTVLMRSVASLPRCAERPRMREAIHELLRLSPSSEYMSEEVVRSTVHPYDPCLVSLPECGAAPCDATELIDERGRDVLERFEDTMIASDEALGSLFESQKHIKPDLDEVFQKEPSKYIAFIKDLYERGMIEFREHAKSIITPFFVTKKNGKLRLVLDCRASNQHFTPPPDIALAAGYTFGQLEVGANEVMYTAQSDVKDYFYSIGLPRGLRGYFCMPSIPIEDAKELCDLSGFGEVDRVYPCMQVVPMGWSWAMWLAQRVHQHQACIALDISPAQVLADGRPPPSMSSGEPVIIPYADNLNVCGIDSQRVQSAKDKVVQQLQSVGFRVHEEEDASAVVQALGFILDGQKGEVRPIPRKRDKLRLVLLWLSTRPKITGRALERVIGHSIHMFMLRRELLSVFRAVYDFKVAHYKKPVRLWASAAKECKWAAALLLVCKSDLRLPWCGDITVSDACLTGTAVATLHSDPSTARSVGQCREMWRFKSRDPLSRARDAVLKLDPFADVSSVKPLTTEKQDPFQINAEFQHVPESLACSDKWVTQFATRMQYSEHITLLEGRGSLQAIRHKLRTARNFGLKHLHLGDNLGMTLAYDRGRAKSIPLLMCCRRAAAYSVAANCTFTHRWLPSEWSAADGPSRRWESQAPKVKSKRMCKKVREGLCYPESKGQGIQHQVRQFIAAPSKKELRQSIQGKDEATRACKRKALAENKTLLEAAAVAPRTGEEYQHKLRLFQSFCRVQKLKLQRPKSIDHALNLFLNQSFLEGWSVAEGNKCLAAVMDWRPDVSKHQLPRSRRSLQGWKNLDPGATRPPIAWPLIALIALQMVESGHLVEAVAVLLMFVIYARPGEIFSIRRMDLVGSLALGMDWAINLHPAEELEASKVNVTNETILLNSQEVPWLGPVLACLSHLPEGPLFASTYQNVQQAWMAAQQTLGLKVKAVLHQLRHSGASWDRYKNYRDTLEVKLRGRWQADSSVRRPWLMRPCKIRQRGKILELFSGSAALSRSFFRHGFCVEAWGIEYNSLCDLSNTQTLHGLILRIKSREFDFVHLGTPCTSWSLARRDDGRGPGAVRDSDQFLYGLPHLKPKDQATVTLGNLLLEVSRAVFEACMDSGVAMSLENPASSRLWLTREIQQLLQRGARSVNGKEFGWAVEHQDGSTVSTAHVPCHSAGFSRKTADYEVGCGDKMMMWTGVFLFQLR</sequence>
<evidence type="ECO:0000313" key="3">
    <source>
        <dbReference type="EMBL" id="CAE7226678.1"/>
    </source>
</evidence>
<dbReference type="SUPFAM" id="SSF53335">
    <property type="entry name" value="S-adenosyl-L-methionine-dependent methyltransferases"/>
    <property type="match status" value="1"/>
</dbReference>
<dbReference type="GO" id="GO:0003677">
    <property type="term" value="F:DNA binding"/>
    <property type="evidence" value="ECO:0007669"/>
    <property type="project" value="InterPro"/>
</dbReference>
<dbReference type="InterPro" id="IPR043502">
    <property type="entry name" value="DNA/RNA_pol_sf"/>
</dbReference>
<name>A0A812KCC0_9DINO</name>
<dbReference type="GO" id="GO:0015074">
    <property type="term" value="P:DNA integration"/>
    <property type="evidence" value="ECO:0007669"/>
    <property type="project" value="InterPro"/>
</dbReference>
<organism evidence="3 4">
    <name type="scientific">Symbiodinium natans</name>
    <dbReference type="NCBI Taxonomy" id="878477"/>
    <lineage>
        <taxon>Eukaryota</taxon>
        <taxon>Sar</taxon>
        <taxon>Alveolata</taxon>
        <taxon>Dinophyceae</taxon>
        <taxon>Suessiales</taxon>
        <taxon>Symbiodiniaceae</taxon>
        <taxon>Symbiodinium</taxon>
    </lineage>
</organism>
<evidence type="ECO:0000256" key="1">
    <source>
        <dbReference type="ARBA" id="ARBA00023172"/>
    </source>
</evidence>
<gene>
    <name evidence="3" type="primary">ANK1</name>
    <name evidence="3" type="ORF">SNAT2548_LOCUS8852</name>
</gene>
<dbReference type="SUPFAM" id="SSF56349">
    <property type="entry name" value="DNA breaking-rejoining enzymes"/>
    <property type="match status" value="1"/>
</dbReference>
<evidence type="ECO:0000313" key="4">
    <source>
        <dbReference type="Proteomes" id="UP000604046"/>
    </source>
</evidence>
<dbReference type="SUPFAM" id="SSF56672">
    <property type="entry name" value="DNA/RNA polymerases"/>
    <property type="match status" value="1"/>
</dbReference>
<dbReference type="GO" id="GO:0006310">
    <property type="term" value="P:DNA recombination"/>
    <property type="evidence" value="ECO:0007669"/>
    <property type="project" value="UniProtKB-KW"/>
</dbReference>
<dbReference type="Gene3D" id="1.10.443.10">
    <property type="entry name" value="Intergrase catalytic core"/>
    <property type="match status" value="1"/>
</dbReference>
<reference evidence="3" key="1">
    <citation type="submission" date="2021-02" db="EMBL/GenBank/DDBJ databases">
        <authorList>
            <person name="Dougan E. K."/>
            <person name="Rhodes N."/>
            <person name="Thang M."/>
            <person name="Chan C."/>
        </authorList>
    </citation>
    <scope>NUCLEOTIDE SEQUENCE</scope>
</reference>
<keyword evidence="1" id="KW-0233">DNA recombination</keyword>
<keyword evidence="4" id="KW-1185">Reference proteome</keyword>
<comment type="caution">
    <text evidence="3">The sequence shown here is derived from an EMBL/GenBank/DDBJ whole genome shotgun (WGS) entry which is preliminary data.</text>
</comment>
<feature type="region of interest" description="Disordered" evidence="2">
    <location>
        <begin position="398"/>
        <end position="426"/>
    </location>
</feature>
<dbReference type="Proteomes" id="UP000604046">
    <property type="component" value="Unassembled WGS sequence"/>
</dbReference>
<accession>A0A812KCC0</accession>
<protein>
    <submittedName>
        <fullName evidence="3">ANK1 protein</fullName>
    </submittedName>
</protein>
<feature type="compositionally biased region" description="Polar residues" evidence="2">
    <location>
        <begin position="400"/>
        <end position="416"/>
    </location>
</feature>